<dbReference type="SUPFAM" id="SSF53850">
    <property type="entry name" value="Periplasmic binding protein-like II"/>
    <property type="match status" value="1"/>
</dbReference>
<dbReference type="PANTHER" id="PTHR30061">
    <property type="entry name" value="MALTOSE-BINDING PERIPLASMIC PROTEIN"/>
    <property type="match status" value="1"/>
</dbReference>
<dbReference type="PROSITE" id="PS51257">
    <property type="entry name" value="PROKAR_LIPOPROTEIN"/>
    <property type="match status" value="1"/>
</dbReference>
<gene>
    <name evidence="7" type="ORF">SAMN05421781_1939</name>
</gene>
<evidence type="ECO:0000256" key="6">
    <source>
        <dbReference type="SAM" id="MobiDB-lite"/>
    </source>
</evidence>
<name>A0A1H2V5N4_9BACI</name>
<dbReference type="GO" id="GO:0015768">
    <property type="term" value="P:maltose transport"/>
    <property type="evidence" value="ECO:0007669"/>
    <property type="project" value="TreeGrafter"/>
</dbReference>
<keyword evidence="4 5" id="KW-0732">Signal</keyword>
<comment type="similarity">
    <text evidence="1 5">Belongs to the bacterial solute-binding protein 1 family.</text>
</comment>
<feature type="compositionally biased region" description="Basic and acidic residues" evidence="6">
    <location>
        <begin position="41"/>
        <end position="53"/>
    </location>
</feature>
<accession>A0A1H2V5N4</accession>
<keyword evidence="8" id="KW-1185">Reference proteome</keyword>
<keyword evidence="2 5" id="KW-0813">Transport</keyword>
<feature type="region of interest" description="Disordered" evidence="6">
    <location>
        <begin position="23"/>
        <end position="53"/>
    </location>
</feature>
<feature type="signal peptide" evidence="5">
    <location>
        <begin position="1"/>
        <end position="23"/>
    </location>
</feature>
<evidence type="ECO:0000256" key="3">
    <source>
        <dbReference type="ARBA" id="ARBA00022597"/>
    </source>
</evidence>
<dbReference type="GO" id="GO:0055052">
    <property type="term" value="C:ATP-binding cassette (ABC) transporter complex, substrate-binding subunit-containing"/>
    <property type="evidence" value="ECO:0007669"/>
    <property type="project" value="TreeGrafter"/>
</dbReference>
<evidence type="ECO:0000313" key="8">
    <source>
        <dbReference type="Proteomes" id="UP000199488"/>
    </source>
</evidence>
<dbReference type="OrthoDB" id="9766758at2"/>
<dbReference type="PRINTS" id="PR00181">
    <property type="entry name" value="MALTOSEBP"/>
</dbReference>
<keyword evidence="5" id="KW-1003">Cell membrane</keyword>
<organism evidence="7 8">
    <name type="scientific">Marinococcus luteus</name>
    <dbReference type="NCBI Taxonomy" id="1122204"/>
    <lineage>
        <taxon>Bacteria</taxon>
        <taxon>Bacillati</taxon>
        <taxon>Bacillota</taxon>
        <taxon>Bacilli</taxon>
        <taxon>Bacillales</taxon>
        <taxon>Bacillaceae</taxon>
        <taxon>Marinococcus</taxon>
    </lineage>
</organism>
<dbReference type="STRING" id="1122204.SAMN05421781_1939"/>
<dbReference type="GO" id="GO:1901982">
    <property type="term" value="F:maltose binding"/>
    <property type="evidence" value="ECO:0007669"/>
    <property type="project" value="TreeGrafter"/>
</dbReference>
<keyword evidence="5" id="KW-0449">Lipoprotein</keyword>
<dbReference type="AlphaFoldDB" id="A0A1H2V5N4"/>
<evidence type="ECO:0000256" key="5">
    <source>
        <dbReference type="RuleBase" id="RU365005"/>
    </source>
</evidence>
<keyword evidence="3 5" id="KW-0762">Sugar transport</keyword>
<dbReference type="InterPro" id="IPR006060">
    <property type="entry name" value="Maltose/Cyclodextrin-bd"/>
</dbReference>
<dbReference type="InterPro" id="IPR006059">
    <property type="entry name" value="SBP"/>
</dbReference>
<proteinExistence type="inferred from homology"/>
<dbReference type="Gene3D" id="3.40.190.10">
    <property type="entry name" value="Periplasmic binding protein-like II"/>
    <property type="match status" value="2"/>
</dbReference>
<protein>
    <recommendedName>
        <fullName evidence="5">Maltodextrin-binding protein</fullName>
    </recommendedName>
</protein>
<dbReference type="RefSeq" id="WP_091614328.1">
    <property type="nucleotide sequence ID" value="NZ_FNNC01000004.1"/>
</dbReference>
<comment type="subcellular location">
    <subcellularLocation>
        <location evidence="5">Cell membrane</location>
        <topology evidence="5">Lipid-anchor</topology>
    </subcellularLocation>
</comment>
<sequence length="427" mass="47271">MKKRLRWLAIPFLSGAVILTGCAPDRDGGAEESSGSSGNEEPDKPESLKIWANDDDRQVNAYKEITENFTEETGIEVEIARQDFDGQTEKISLDGPAGNGPDLFFQPHDRIGDIQLQGLASPLDAEDERLEEYQEEAVQAMTYDGELYGIPSVTETYALLYNKEILEEPPETLEELEEAAEEHTDAGNDEYGFLMEAANFYFTYPFVTAYGGYVFEQNEDGTYNTEDIGLATDGAVEGGEMIGSWYEEGYIPQGITADVMNGLFESGDVGAVVSGPWSLRGYEEAIGEENLGVATLPTTEDGEELTSFSGVKGWMVSNFVEDNRKYWAEELALFMTNEESSETYFETAGEVPANKAVVESDLIQEDEYFAGFAEQTRHAEPMPNVPEMTQVWDPMADAHEYIAEGAAAKEVLEEAEGQIKEEIELQE</sequence>
<evidence type="ECO:0000313" key="7">
    <source>
        <dbReference type="EMBL" id="SDW63646.1"/>
    </source>
</evidence>
<evidence type="ECO:0000256" key="2">
    <source>
        <dbReference type="ARBA" id="ARBA00022448"/>
    </source>
</evidence>
<dbReference type="Pfam" id="PF13416">
    <property type="entry name" value="SBP_bac_8"/>
    <property type="match status" value="1"/>
</dbReference>
<evidence type="ECO:0000256" key="4">
    <source>
        <dbReference type="ARBA" id="ARBA00022729"/>
    </source>
</evidence>
<dbReference type="GO" id="GO:0042956">
    <property type="term" value="P:maltodextrin transmembrane transport"/>
    <property type="evidence" value="ECO:0007669"/>
    <property type="project" value="TreeGrafter"/>
</dbReference>
<dbReference type="GO" id="GO:0015144">
    <property type="term" value="F:carbohydrate transmembrane transporter activity"/>
    <property type="evidence" value="ECO:0007669"/>
    <property type="project" value="InterPro"/>
</dbReference>
<dbReference type="Proteomes" id="UP000199488">
    <property type="component" value="Unassembled WGS sequence"/>
</dbReference>
<keyword evidence="5" id="KW-0472">Membrane</keyword>
<reference evidence="7 8" key="1">
    <citation type="submission" date="2016-10" db="EMBL/GenBank/DDBJ databases">
        <authorList>
            <person name="de Groot N.N."/>
        </authorList>
    </citation>
    <scope>NUCLEOTIDE SEQUENCE [LARGE SCALE GENOMIC DNA]</scope>
    <source>
        <strain evidence="7 8">DSM 23126</strain>
    </source>
</reference>
<evidence type="ECO:0000256" key="1">
    <source>
        <dbReference type="ARBA" id="ARBA00008520"/>
    </source>
</evidence>
<dbReference type="EMBL" id="FNNC01000004">
    <property type="protein sequence ID" value="SDW63646.1"/>
    <property type="molecule type" value="Genomic_DNA"/>
</dbReference>
<dbReference type="PANTHER" id="PTHR30061:SF50">
    <property type="entry name" value="MALTOSE_MALTODEXTRIN-BINDING PERIPLASMIC PROTEIN"/>
    <property type="match status" value="1"/>
</dbReference>
<feature type="chain" id="PRO_5039748679" description="Maltodextrin-binding protein" evidence="5">
    <location>
        <begin position="24"/>
        <end position="427"/>
    </location>
</feature>